<gene>
    <name evidence="2" type="ORF">EKG83_20245</name>
</gene>
<dbReference type="PANTHER" id="PTHR30634">
    <property type="entry name" value="OUTER MEMBRANE LOLAB LIPOPROTEIN INSERTION APPARATUS"/>
    <property type="match status" value="1"/>
</dbReference>
<dbReference type="RefSeq" id="WP_084716501.1">
    <property type="nucleotide sequence ID" value="NZ_CP034550.1"/>
</dbReference>
<feature type="region of interest" description="Disordered" evidence="1">
    <location>
        <begin position="1"/>
        <end position="25"/>
    </location>
</feature>
<dbReference type="Gene3D" id="3.40.50.410">
    <property type="entry name" value="von Willebrand factor, type A domain"/>
    <property type="match status" value="1"/>
</dbReference>
<dbReference type="InterPro" id="IPR008912">
    <property type="entry name" value="Uncharacterised_CoxE"/>
</dbReference>
<reference evidence="3" key="1">
    <citation type="journal article" date="2021" name="Curr. Microbiol.">
        <title>Complete genome of nocamycin-producing strain Saccharothrix syringae NRRL B-16468 reveals the biosynthetic potential for secondary metabolites.</title>
        <authorList>
            <person name="Mo X."/>
            <person name="Yang S."/>
        </authorList>
    </citation>
    <scope>NUCLEOTIDE SEQUENCE [LARGE SCALE GENOMIC DNA]</scope>
    <source>
        <strain evidence="3">ATCC 51364 / DSM 43886 / JCM 6844 / KCTC 9398 / NBRC 14523 / NRRL B-16468 / INA 2240</strain>
    </source>
</reference>
<dbReference type="InterPro" id="IPR043737">
    <property type="entry name" value="DUF5682"/>
</dbReference>
<dbReference type="EMBL" id="CP034550">
    <property type="protein sequence ID" value="QFZ19461.1"/>
    <property type="molecule type" value="Genomic_DNA"/>
</dbReference>
<name>A0A5Q0GZM3_SACSY</name>
<keyword evidence="3" id="KW-1185">Reference proteome</keyword>
<evidence type="ECO:0000313" key="2">
    <source>
        <dbReference type="EMBL" id="QFZ19461.1"/>
    </source>
</evidence>
<organism evidence="2 3">
    <name type="scientific">Saccharothrix syringae</name>
    <name type="common">Nocardiopsis syringae</name>
    <dbReference type="NCBI Taxonomy" id="103733"/>
    <lineage>
        <taxon>Bacteria</taxon>
        <taxon>Bacillati</taxon>
        <taxon>Actinomycetota</taxon>
        <taxon>Actinomycetes</taxon>
        <taxon>Pseudonocardiales</taxon>
        <taxon>Pseudonocardiaceae</taxon>
        <taxon>Saccharothrix</taxon>
    </lineage>
</organism>
<dbReference type="Pfam" id="PF18934">
    <property type="entry name" value="DUF5682"/>
    <property type="match status" value="1"/>
</dbReference>
<proteinExistence type="predicted"/>
<accession>A0A5Q0GZM3</accession>
<dbReference type="KEGG" id="ssyi:EKG83_20245"/>
<dbReference type="Proteomes" id="UP000325787">
    <property type="component" value="Chromosome"/>
</dbReference>
<dbReference type="SUPFAM" id="SSF53300">
    <property type="entry name" value="vWA-like"/>
    <property type="match status" value="1"/>
</dbReference>
<protein>
    <submittedName>
        <fullName evidence="2">VWA domain-containing protein</fullName>
    </submittedName>
</protein>
<dbReference type="InterPro" id="IPR050458">
    <property type="entry name" value="LolB"/>
</dbReference>
<sequence>MSSTPEGTGLPSNDREPPAPAPANHRERLTVAELDRLVGHRDPFLIGVRHHSPALAAAVPALLAACAPEVLLVELPEELGEWLPHLAAPDLVTPVALSGAARDGGELAFYPFADFSPELAAIRWAFANGVEVRPCDLPLALRGDGYRAGDRGATPLTDALRRAATGRDGDDLWDRLVEAAAPGQAAEAVRRAALLVGRALREDAAVTGVDSFDLRREAWMRRVVAEVGGRRCAAVVGSFHAAALVDGAPPPFPGGTTPPPPPGIVTSLVPYGFALLDERSGYPAGIRDPEWQQAVLEAGGDPLAVEAAAASVIVRICARVRELGHPAGPGEAREALRVAVDLARLRGLPAPGRGEVVEAVQTVLTHAEPLGRGRVVARAAGDVLVGHRTGALAPGTPRSGLAPAVEELVASLRLPGPGSRTPVDLRLDPLRSPLDARREVALRRLGVLGVSYATETATTGVGGGDALTTRWSVAWTPATAATLPVAGLWGATLETAAHGRLRARRSEREQRGGPAPADVLADLADAAACGLPALVGDLLGDVAAVLPSAGTLRELLAALGLLDRVRAGHLAGTPGDVLDAHPLLVRELETAAVAQLDGLAGSEDPADARALVELGQRHDGHGTGLRLAAGLRRLADEGAPLIAGAAGAARVLLGLVPPSALGERVASWVDGATTAPLRDVLRRSLTGVLAAAGALLETPEALDPLLERVERLADRDFLERLPALRGAFTSIGPAARARVLAVVEERTGAVVDRVGAPDPELLAVWLEAERAGAEALLTHGIERPESVVDGRVVAPRAAVEPAGPPVTDPAGVSAVGPADPAGLPVAVRWHLLLGARGERPAGAARYAAALDELYGADRGEGASTGGLGGDRSTPFPGVREWSEELGELFGERVREEVLAAAVEAGRLDAALEVDPGSVRPSVELLRNVLSLAGGLSEQTVARLRPLVARLVRELTAQLANRVRPALTGLRLPAPTRRPGGGLDLPRTLRANLATARRDPSGRVLVVPERPVFRTRGRRAADWRLVLVVDVSGSMEESTVWAALTASVFAGVPALSTHFLAFSTEVVDLTGRTADPLSLLLEVRVGGGTHIAGALRHARSLVTVPERTMVVLISDFEEGGPVAPLVAQVRELVASGVTVLGCAGLDDKGRARYSTSVAGALVAAGMPVAALSPLELARWVGEKVRG</sequence>
<dbReference type="OrthoDB" id="9789979at2"/>
<dbReference type="Pfam" id="PF05762">
    <property type="entry name" value="VWA_CoxE"/>
    <property type="match status" value="1"/>
</dbReference>
<evidence type="ECO:0000256" key="1">
    <source>
        <dbReference type="SAM" id="MobiDB-lite"/>
    </source>
</evidence>
<dbReference type="InterPro" id="IPR036465">
    <property type="entry name" value="vWFA_dom_sf"/>
</dbReference>
<evidence type="ECO:0000313" key="3">
    <source>
        <dbReference type="Proteomes" id="UP000325787"/>
    </source>
</evidence>
<dbReference type="PANTHER" id="PTHR30634:SF7">
    <property type="entry name" value="VWA DOMAIN-CONTAINING PROTEIN"/>
    <property type="match status" value="1"/>
</dbReference>
<dbReference type="AlphaFoldDB" id="A0A5Q0GZM3"/>